<dbReference type="Gene3D" id="1.10.560.10">
    <property type="entry name" value="GroEL-like equatorial domain"/>
    <property type="match status" value="1"/>
</dbReference>
<dbReference type="InterPro" id="IPR027413">
    <property type="entry name" value="GROEL-like_equatorial_sf"/>
</dbReference>
<dbReference type="SUPFAM" id="SSF52029">
    <property type="entry name" value="GroEL apical domain-like"/>
    <property type="match status" value="1"/>
</dbReference>
<dbReference type="SUPFAM" id="SSF48592">
    <property type="entry name" value="GroEL equatorial domain-like"/>
    <property type="match status" value="1"/>
</dbReference>
<dbReference type="GO" id="GO:0051082">
    <property type="term" value="F:unfolded protein binding"/>
    <property type="evidence" value="ECO:0007669"/>
    <property type="project" value="InterPro"/>
</dbReference>
<dbReference type="GO" id="GO:0005737">
    <property type="term" value="C:cytoplasm"/>
    <property type="evidence" value="ECO:0007669"/>
    <property type="project" value="UniProtKB-SubCell"/>
</dbReference>
<comment type="subcellular location">
    <subcellularLocation>
        <location evidence="1">Cytoplasm</location>
    </subcellularLocation>
</comment>
<dbReference type="PANTHER" id="PTHR11353">
    <property type="entry name" value="CHAPERONIN"/>
    <property type="match status" value="1"/>
</dbReference>
<dbReference type="FunFam" id="3.50.7.10:FF:000010">
    <property type="entry name" value="T-complex protein 1 subunit delta"/>
    <property type="match status" value="1"/>
</dbReference>
<dbReference type="InterPro" id="IPR054827">
    <property type="entry name" value="thermosome_alpha"/>
</dbReference>
<sequence>VSVAMAAPAVSKARSTETFVDNKRKDDIRMANIAAAQSVADAVRTSLGPKGMDKMISTASGEVIITNDGATILNNMEVRQPAAKFLVELSKSQDIVAGDGTTTVVVIAGSLLKASLGLLTSGIHPTIVSDSLHTASNKAVEILSAMAIPVELSDRDSLIKSASTSLNSKVVSQYSTLLAPLAVEAVLSVVDPDKPDLVDLKDIKVVKKLGGTVDDTESIRGLVFDKKVSHAAGGPTRMENAKIGVIQFQISPPKTDIEQSIVVSDYTQMDRILKEERNYILGMIKKIKAAGCNVLLIQKSILRDAVTDLSLHYLAKAKILVIKDVERDEIEFITKTLNCLPISNIEHFRTEKLGQAELVEEVALGDGGKIIKITGIKDMGKTTSVLVRGSNQLVLDEAERSLHDALCVVRCLVNKKFLIAGGGAPEIELSRQLGAWAKLLPGMEGYCVKAFAEALEVIPYTLAENAGLKPIDIVTELRNRHAQGEINAGINVRKGQITNILEENVVQPLLVSTSAISLAAECVRMILKIDDIVTV</sequence>
<evidence type="ECO:0000256" key="10">
    <source>
        <dbReference type="RuleBase" id="RU004192"/>
    </source>
</evidence>
<dbReference type="NCBIfam" id="TIGR02342">
    <property type="entry name" value="chap_CCT_delta"/>
    <property type="match status" value="1"/>
</dbReference>
<evidence type="ECO:0000313" key="12">
    <source>
        <dbReference type="Proteomes" id="UP000015453"/>
    </source>
</evidence>
<dbReference type="InterPro" id="IPR027410">
    <property type="entry name" value="TCP-1-like_intermed_sf"/>
</dbReference>
<comment type="caution">
    <text evidence="11">The sequence shown here is derived from an EMBL/GenBank/DDBJ whole genome shotgun (WGS) entry which is preliminary data.</text>
</comment>
<dbReference type="AlphaFoldDB" id="S8D0Q4"/>
<protein>
    <recommendedName>
        <fullName evidence="3 10">T-complex protein 1 subunit delta</fullName>
    </recommendedName>
</protein>
<name>S8D0Q4_9LAMI</name>
<evidence type="ECO:0000256" key="5">
    <source>
        <dbReference type="ARBA" id="ARBA00022741"/>
    </source>
</evidence>
<dbReference type="InterPro" id="IPR012717">
    <property type="entry name" value="Chap_CCT_delta"/>
</dbReference>
<dbReference type="Pfam" id="PF00118">
    <property type="entry name" value="Cpn60_TCP1"/>
    <property type="match status" value="1"/>
</dbReference>
<evidence type="ECO:0000256" key="3">
    <source>
        <dbReference type="ARBA" id="ARBA00016107"/>
    </source>
</evidence>
<dbReference type="NCBIfam" id="NF041082">
    <property type="entry name" value="thermosome_alpha"/>
    <property type="match status" value="1"/>
</dbReference>
<organism evidence="11 12">
    <name type="scientific">Genlisea aurea</name>
    <dbReference type="NCBI Taxonomy" id="192259"/>
    <lineage>
        <taxon>Eukaryota</taxon>
        <taxon>Viridiplantae</taxon>
        <taxon>Streptophyta</taxon>
        <taxon>Embryophyta</taxon>
        <taxon>Tracheophyta</taxon>
        <taxon>Spermatophyta</taxon>
        <taxon>Magnoliopsida</taxon>
        <taxon>eudicotyledons</taxon>
        <taxon>Gunneridae</taxon>
        <taxon>Pentapetalae</taxon>
        <taxon>asterids</taxon>
        <taxon>lamiids</taxon>
        <taxon>Lamiales</taxon>
        <taxon>Lentibulariaceae</taxon>
        <taxon>Genlisea</taxon>
    </lineage>
</organism>
<comment type="function">
    <text evidence="8">Molecular chaperone; assists the folding of proteins upon ATP hydrolysis. Known to play a role, in vitro, in the folding of actin and tubulin.</text>
</comment>
<evidence type="ECO:0000256" key="2">
    <source>
        <dbReference type="ARBA" id="ARBA00008020"/>
    </source>
</evidence>
<evidence type="ECO:0000256" key="6">
    <source>
        <dbReference type="ARBA" id="ARBA00022840"/>
    </source>
</evidence>
<keyword evidence="4" id="KW-0963">Cytoplasm</keyword>
<dbReference type="SUPFAM" id="SSF54849">
    <property type="entry name" value="GroEL-intermediate domain like"/>
    <property type="match status" value="1"/>
</dbReference>
<dbReference type="InterPro" id="IPR017998">
    <property type="entry name" value="Chaperone_TCP-1"/>
</dbReference>
<dbReference type="EMBL" id="AUSU01001489">
    <property type="protein sequence ID" value="EPS70886.1"/>
    <property type="molecule type" value="Genomic_DNA"/>
</dbReference>
<proteinExistence type="inferred from homology"/>
<dbReference type="GO" id="GO:0140662">
    <property type="term" value="F:ATP-dependent protein folding chaperone"/>
    <property type="evidence" value="ECO:0007669"/>
    <property type="project" value="InterPro"/>
</dbReference>
<accession>S8D0Q4</accession>
<feature type="non-terminal residue" evidence="11">
    <location>
        <position position="535"/>
    </location>
</feature>
<keyword evidence="7 9" id="KW-0143">Chaperone</keyword>
<dbReference type="GO" id="GO:0016887">
    <property type="term" value="F:ATP hydrolysis activity"/>
    <property type="evidence" value="ECO:0007669"/>
    <property type="project" value="InterPro"/>
</dbReference>
<dbReference type="PROSITE" id="PS00995">
    <property type="entry name" value="TCP1_3"/>
    <property type="match status" value="1"/>
</dbReference>
<keyword evidence="6 9" id="KW-0067">ATP-binding</keyword>
<gene>
    <name evidence="11" type="ORF">M569_03870</name>
</gene>
<dbReference type="InterPro" id="IPR053374">
    <property type="entry name" value="TCP-1_chaperonin"/>
</dbReference>
<dbReference type="Gene3D" id="3.50.7.10">
    <property type="entry name" value="GroEL"/>
    <property type="match status" value="1"/>
</dbReference>
<comment type="similarity">
    <text evidence="2 9">Belongs to the TCP-1 chaperonin family.</text>
</comment>
<dbReference type="NCBIfam" id="NF041083">
    <property type="entry name" value="thermosome_beta"/>
    <property type="match status" value="1"/>
</dbReference>
<dbReference type="CDD" id="cd03338">
    <property type="entry name" value="TCP1_delta"/>
    <property type="match status" value="1"/>
</dbReference>
<evidence type="ECO:0000256" key="9">
    <source>
        <dbReference type="RuleBase" id="RU004187"/>
    </source>
</evidence>
<dbReference type="PRINTS" id="PR00304">
    <property type="entry name" value="TCOMPLEXTCP1"/>
</dbReference>
<dbReference type="InterPro" id="IPR002194">
    <property type="entry name" value="Chaperonin_TCP-1_CS"/>
</dbReference>
<dbReference type="OrthoDB" id="10248520at2759"/>
<dbReference type="PROSITE" id="PS00750">
    <property type="entry name" value="TCP1_1"/>
    <property type="match status" value="1"/>
</dbReference>
<evidence type="ECO:0000313" key="11">
    <source>
        <dbReference type="EMBL" id="EPS70886.1"/>
    </source>
</evidence>
<feature type="non-terminal residue" evidence="11">
    <location>
        <position position="1"/>
    </location>
</feature>
<keyword evidence="5 9" id="KW-0547">Nucleotide-binding</keyword>
<dbReference type="GO" id="GO:0005524">
    <property type="term" value="F:ATP binding"/>
    <property type="evidence" value="ECO:0007669"/>
    <property type="project" value="UniProtKB-KW"/>
</dbReference>
<dbReference type="Gene3D" id="3.30.260.10">
    <property type="entry name" value="TCP-1-like chaperonin intermediate domain"/>
    <property type="match status" value="1"/>
</dbReference>
<evidence type="ECO:0000256" key="1">
    <source>
        <dbReference type="ARBA" id="ARBA00004496"/>
    </source>
</evidence>
<evidence type="ECO:0000256" key="7">
    <source>
        <dbReference type="ARBA" id="ARBA00023186"/>
    </source>
</evidence>
<dbReference type="InterPro" id="IPR002423">
    <property type="entry name" value="Cpn60/GroEL/TCP-1"/>
</dbReference>
<dbReference type="Proteomes" id="UP000015453">
    <property type="component" value="Unassembled WGS sequence"/>
</dbReference>
<evidence type="ECO:0000256" key="8">
    <source>
        <dbReference type="ARBA" id="ARBA00024677"/>
    </source>
</evidence>
<evidence type="ECO:0000256" key="4">
    <source>
        <dbReference type="ARBA" id="ARBA00022490"/>
    </source>
</evidence>
<reference evidence="11 12" key="1">
    <citation type="journal article" date="2013" name="BMC Genomics">
        <title>The miniature genome of a carnivorous plant Genlisea aurea contains a low number of genes and short non-coding sequences.</title>
        <authorList>
            <person name="Leushkin E.V."/>
            <person name="Sutormin R.A."/>
            <person name="Nabieva E.R."/>
            <person name="Penin A.A."/>
            <person name="Kondrashov A.S."/>
            <person name="Logacheva M.D."/>
        </authorList>
    </citation>
    <scope>NUCLEOTIDE SEQUENCE [LARGE SCALE GENOMIC DNA]</scope>
</reference>
<keyword evidence="12" id="KW-1185">Reference proteome</keyword>
<dbReference type="InterPro" id="IPR027409">
    <property type="entry name" value="GroEL-like_apical_dom_sf"/>
</dbReference>